<dbReference type="AlphaFoldDB" id="A0A179G688"/>
<comment type="caution">
    <text evidence="7">The sequence shown here is derived from an EMBL/GenBank/DDBJ whole genome shotgun (WGS) entry which is preliminary data.</text>
</comment>
<dbReference type="GeneID" id="28854763"/>
<protein>
    <submittedName>
        <fullName evidence="7">Spherulin-1B</fullName>
    </submittedName>
</protein>
<organism evidence="7 8">
    <name type="scientific">Pochonia chlamydosporia 170</name>
    <dbReference type="NCBI Taxonomy" id="1380566"/>
    <lineage>
        <taxon>Eukaryota</taxon>
        <taxon>Fungi</taxon>
        <taxon>Dikarya</taxon>
        <taxon>Ascomycota</taxon>
        <taxon>Pezizomycotina</taxon>
        <taxon>Sordariomycetes</taxon>
        <taxon>Hypocreomycetidae</taxon>
        <taxon>Hypocreales</taxon>
        <taxon>Clavicipitaceae</taxon>
        <taxon>Pochonia</taxon>
    </lineage>
</organism>
<dbReference type="InterPro" id="IPR011051">
    <property type="entry name" value="RmlC_Cupin_sf"/>
</dbReference>
<evidence type="ECO:0000256" key="1">
    <source>
        <dbReference type="ARBA" id="ARBA00004613"/>
    </source>
</evidence>
<dbReference type="InterPro" id="IPR014710">
    <property type="entry name" value="RmlC-like_jellyroll"/>
</dbReference>
<dbReference type="InterPro" id="IPR006045">
    <property type="entry name" value="Cupin_1"/>
</dbReference>
<evidence type="ECO:0000256" key="5">
    <source>
        <dbReference type="ARBA" id="ARBA00023211"/>
    </source>
</evidence>
<dbReference type="STRING" id="1380566.A0A179G688"/>
<dbReference type="FunFam" id="2.60.120.10:FF:000150">
    <property type="entry name" value="Spherulin, putative"/>
    <property type="match status" value="1"/>
</dbReference>
<comment type="subcellular location">
    <subcellularLocation>
        <location evidence="1">Secreted</location>
    </subcellularLocation>
</comment>
<comment type="similarity">
    <text evidence="2">Belongs to the germin family.</text>
</comment>
<dbReference type="InterPro" id="IPR019780">
    <property type="entry name" value="Germin_Mn-BS"/>
</dbReference>
<dbReference type="KEGG" id="pchm:VFPPC_12992"/>
<dbReference type="GO" id="GO:0005576">
    <property type="term" value="C:extracellular region"/>
    <property type="evidence" value="ECO:0007669"/>
    <property type="project" value="UniProtKB-SubCell"/>
</dbReference>
<evidence type="ECO:0000256" key="2">
    <source>
        <dbReference type="ARBA" id="ARBA00007456"/>
    </source>
</evidence>
<reference evidence="7 8" key="1">
    <citation type="journal article" date="2016" name="PLoS Pathog.">
        <title>Biosynthesis of antibiotic leucinostatins in bio-control fungus Purpureocillium lilacinum and their inhibition on phytophthora revealed by genome mining.</title>
        <authorList>
            <person name="Wang G."/>
            <person name="Liu Z."/>
            <person name="Lin R."/>
            <person name="Li E."/>
            <person name="Mao Z."/>
            <person name="Ling J."/>
            <person name="Yang Y."/>
            <person name="Yin W.B."/>
            <person name="Xie B."/>
        </authorList>
    </citation>
    <scope>NUCLEOTIDE SEQUENCE [LARGE SCALE GENOMIC DNA]</scope>
    <source>
        <strain evidence="7">170</strain>
    </source>
</reference>
<dbReference type="PANTHER" id="PTHR31238">
    <property type="entry name" value="GERMIN-LIKE PROTEIN SUBFAMILY 3 MEMBER 3"/>
    <property type="match status" value="1"/>
</dbReference>
<accession>A0A179G688</accession>
<dbReference type="InterPro" id="IPR001929">
    <property type="entry name" value="Germin"/>
</dbReference>
<sequence>MDHMSSSHSQHTKLNSNKLSLTYASFIVPFTNNMIPKTLSCSITALAAFLSTTAAAPQNKVKSSVSELSLTAQLEIADSVADQYPLLPNDESFVFDYNKNGTGMASKKTFPALVGTGASMAIAEIGPCGMASLHIHPRAAELFVVISGRVHTEMVPEAGVVNANGTQRVVRTELGPNMMTVFPKGSFHTQMNPDCKPALIVASFPSEDPGVGLVAPQTFALNDDAVAATFGQSIAGEDIDRVRKAIPQGAIFKVEQCLKKCGIKKRQV</sequence>
<dbReference type="Pfam" id="PF00190">
    <property type="entry name" value="Cupin_1"/>
    <property type="match status" value="1"/>
</dbReference>
<dbReference type="EMBL" id="LSBJ02000001">
    <property type="protein sequence ID" value="OAQ73344.1"/>
    <property type="molecule type" value="Genomic_DNA"/>
</dbReference>
<keyword evidence="3" id="KW-0964">Secreted</keyword>
<dbReference type="PRINTS" id="PR00325">
    <property type="entry name" value="GERMIN"/>
</dbReference>
<evidence type="ECO:0000256" key="4">
    <source>
        <dbReference type="ARBA" id="ARBA00022723"/>
    </source>
</evidence>
<dbReference type="CDD" id="cd02241">
    <property type="entry name" value="cupin_OxOx"/>
    <property type="match status" value="1"/>
</dbReference>
<dbReference type="SUPFAM" id="SSF51182">
    <property type="entry name" value="RmlC-like cupins"/>
    <property type="match status" value="1"/>
</dbReference>
<feature type="domain" description="Cupin type-1" evidence="6">
    <location>
        <begin position="84"/>
        <end position="240"/>
    </location>
</feature>
<gene>
    <name evidence="7" type="ORF">VFPPC_12992</name>
</gene>
<evidence type="ECO:0000313" key="8">
    <source>
        <dbReference type="Proteomes" id="UP000078397"/>
    </source>
</evidence>
<dbReference type="Gene3D" id="2.60.120.10">
    <property type="entry name" value="Jelly Rolls"/>
    <property type="match status" value="1"/>
</dbReference>
<keyword evidence="8" id="KW-1185">Reference proteome</keyword>
<proteinExistence type="inferred from homology"/>
<dbReference type="PROSITE" id="PS00725">
    <property type="entry name" value="GERMIN"/>
    <property type="match status" value="1"/>
</dbReference>
<dbReference type="GO" id="GO:0030145">
    <property type="term" value="F:manganese ion binding"/>
    <property type="evidence" value="ECO:0007669"/>
    <property type="project" value="InterPro"/>
</dbReference>
<dbReference type="Proteomes" id="UP000078397">
    <property type="component" value="Unassembled WGS sequence"/>
</dbReference>
<name>A0A179G688_METCM</name>
<dbReference type="RefSeq" id="XP_018149427.1">
    <property type="nucleotide sequence ID" value="XM_018290769.1"/>
</dbReference>
<dbReference type="SMART" id="SM00835">
    <property type="entry name" value="Cupin_1"/>
    <property type="match status" value="1"/>
</dbReference>
<keyword evidence="5" id="KW-0464">Manganese</keyword>
<keyword evidence="4" id="KW-0479">Metal-binding</keyword>
<evidence type="ECO:0000313" key="7">
    <source>
        <dbReference type="EMBL" id="OAQ73344.1"/>
    </source>
</evidence>
<dbReference type="OrthoDB" id="1921208at2759"/>
<evidence type="ECO:0000259" key="6">
    <source>
        <dbReference type="SMART" id="SM00835"/>
    </source>
</evidence>
<evidence type="ECO:0000256" key="3">
    <source>
        <dbReference type="ARBA" id="ARBA00022525"/>
    </source>
</evidence>